<evidence type="ECO:0000313" key="2">
    <source>
        <dbReference type="Proteomes" id="UP000051574"/>
    </source>
</evidence>
<dbReference type="SUPFAM" id="SSF54236">
    <property type="entry name" value="Ubiquitin-like"/>
    <property type="match status" value="1"/>
</dbReference>
<organism evidence="1 2">
    <name type="scientific">Oryctes borbonicus</name>
    <dbReference type="NCBI Taxonomy" id="1629725"/>
    <lineage>
        <taxon>Eukaryota</taxon>
        <taxon>Metazoa</taxon>
        <taxon>Ecdysozoa</taxon>
        <taxon>Arthropoda</taxon>
        <taxon>Hexapoda</taxon>
        <taxon>Insecta</taxon>
        <taxon>Pterygota</taxon>
        <taxon>Neoptera</taxon>
        <taxon>Endopterygota</taxon>
        <taxon>Coleoptera</taxon>
        <taxon>Polyphaga</taxon>
        <taxon>Scarabaeiformia</taxon>
        <taxon>Scarabaeidae</taxon>
        <taxon>Dynastinae</taxon>
        <taxon>Oryctes</taxon>
    </lineage>
</organism>
<accession>A0A0T6BH11</accession>
<evidence type="ECO:0000313" key="1">
    <source>
        <dbReference type="EMBL" id="KRT86575.1"/>
    </source>
</evidence>
<reference evidence="1 2" key="1">
    <citation type="submission" date="2015-09" db="EMBL/GenBank/DDBJ databases">
        <title>Draft genome of the scarab beetle Oryctes borbonicus.</title>
        <authorList>
            <person name="Meyer J.M."/>
            <person name="Markov G.V."/>
            <person name="Baskaran P."/>
            <person name="Herrmann M."/>
            <person name="Sommer R.J."/>
            <person name="Roedelsperger C."/>
        </authorList>
    </citation>
    <scope>NUCLEOTIDE SEQUENCE [LARGE SCALE GENOMIC DNA]</scope>
    <source>
        <strain evidence="1">OB123</strain>
        <tissue evidence="1">Whole animal</tissue>
    </source>
</reference>
<dbReference type="InterPro" id="IPR029071">
    <property type="entry name" value="Ubiquitin-like_domsf"/>
</dbReference>
<dbReference type="OrthoDB" id="8815311at2759"/>
<sequence length="128" mass="14086">MVVVEKNLCASDLCQLLAVKNRVAKSVNWSIVEYWMDLGAAIENLITRFGLVLSWYQRIVGSAENIDGVNESVAESPKTSIRHRLQQFGHFKIVPATNCGKRPSSMHAGSIDPKTMAIKTEVCLPIGS</sequence>
<dbReference type="EMBL" id="LJIG01000365">
    <property type="protein sequence ID" value="KRT86575.1"/>
    <property type="molecule type" value="Genomic_DNA"/>
</dbReference>
<dbReference type="Gene3D" id="3.10.20.90">
    <property type="entry name" value="Phosphatidylinositol 3-kinase Catalytic Subunit, Chain A, domain 1"/>
    <property type="match status" value="1"/>
</dbReference>
<proteinExistence type="predicted"/>
<dbReference type="AlphaFoldDB" id="A0A0T6BH11"/>
<comment type="caution">
    <text evidence="1">The sequence shown here is derived from an EMBL/GenBank/DDBJ whole genome shotgun (WGS) entry which is preliminary data.</text>
</comment>
<gene>
    <name evidence="1" type="ORF">AMK59_499</name>
</gene>
<protein>
    <submittedName>
        <fullName evidence="1">Uncharacterized protein</fullName>
    </submittedName>
</protein>
<keyword evidence="2" id="KW-1185">Reference proteome</keyword>
<dbReference type="Proteomes" id="UP000051574">
    <property type="component" value="Unassembled WGS sequence"/>
</dbReference>
<name>A0A0T6BH11_9SCAR</name>